<dbReference type="PANTHER" id="PTHR43899:SF13">
    <property type="entry name" value="RH59310P"/>
    <property type="match status" value="1"/>
</dbReference>
<dbReference type="EMBL" id="CATQJL010000316">
    <property type="protein sequence ID" value="CAJ0606287.1"/>
    <property type="molecule type" value="Genomic_DNA"/>
</dbReference>
<gene>
    <name evidence="4" type="ORF">CYNAS_LOCUS18270</name>
</gene>
<dbReference type="Proteomes" id="UP001176961">
    <property type="component" value="Unassembled WGS sequence"/>
</dbReference>
<evidence type="ECO:0000256" key="3">
    <source>
        <dbReference type="SAM" id="Phobius"/>
    </source>
</evidence>
<comment type="similarity">
    <text evidence="1">Belongs to the short-chain dehydrogenases/reductases (SDR) family.</text>
</comment>
<accession>A0AA36H971</accession>
<evidence type="ECO:0000256" key="2">
    <source>
        <dbReference type="ARBA" id="ARBA00023002"/>
    </source>
</evidence>
<evidence type="ECO:0008006" key="6">
    <source>
        <dbReference type="Google" id="ProtNLM"/>
    </source>
</evidence>
<dbReference type="InterPro" id="IPR051019">
    <property type="entry name" value="VLCFA-Steroid_DH"/>
</dbReference>
<dbReference type="PRINTS" id="PR00081">
    <property type="entry name" value="GDHRDH"/>
</dbReference>
<dbReference type="SUPFAM" id="SSF51735">
    <property type="entry name" value="NAD(P)-binding Rossmann-fold domains"/>
    <property type="match status" value="1"/>
</dbReference>
<proteinExistence type="inferred from homology"/>
<keyword evidence="2" id="KW-0560">Oxidoreductase</keyword>
<feature type="transmembrane region" description="Helical" evidence="3">
    <location>
        <begin position="14"/>
        <end position="33"/>
    </location>
</feature>
<evidence type="ECO:0000313" key="5">
    <source>
        <dbReference type="Proteomes" id="UP001176961"/>
    </source>
</evidence>
<protein>
    <recommendedName>
        <fullName evidence="6">Oxidoreductase, short chain dehydrogenase/reductase family protein</fullName>
    </recommendedName>
</protein>
<keyword evidence="3" id="KW-0812">Transmembrane</keyword>
<keyword evidence="5" id="KW-1185">Reference proteome</keyword>
<dbReference type="InterPro" id="IPR036291">
    <property type="entry name" value="NAD(P)-bd_dom_sf"/>
</dbReference>
<dbReference type="PANTHER" id="PTHR43899">
    <property type="entry name" value="RH59310P"/>
    <property type="match status" value="1"/>
</dbReference>
<dbReference type="Gene3D" id="3.40.50.720">
    <property type="entry name" value="NAD(P)-binding Rossmann-like Domain"/>
    <property type="match status" value="1"/>
</dbReference>
<dbReference type="Pfam" id="PF00106">
    <property type="entry name" value="adh_short"/>
    <property type="match status" value="1"/>
</dbReference>
<keyword evidence="3" id="KW-0472">Membrane</keyword>
<dbReference type="AlphaFoldDB" id="A0AA36H971"/>
<evidence type="ECO:0000256" key="1">
    <source>
        <dbReference type="ARBA" id="ARBA00006484"/>
    </source>
</evidence>
<comment type="caution">
    <text evidence="4">The sequence shown here is derived from an EMBL/GenBank/DDBJ whole genome shotgun (WGS) entry which is preliminary data.</text>
</comment>
<keyword evidence="3" id="KW-1133">Transmembrane helix</keyword>
<reference evidence="4" key="1">
    <citation type="submission" date="2023-07" db="EMBL/GenBank/DDBJ databases">
        <authorList>
            <consortium name="CYATHOMIX"/>
        </authorList>
    </citation>
    <scope>NUCLEOTIDE SEQUENCE</scope>
    <source>
        <strain evidence="4">N/A</strain>
    </source>
</reference>
<feature type="transmembrane region" description="Helical" evidence="3">
    <location>
        <begin position="40"/>
        <end position="58"/>
    </location>
</feature>
<dbReference type="GO" id="GO:0005783">
    <property type="term" value="C:endoplasmic reticulum"/>
    <property type="evidence" value="ECO:0007669"/>
    <property type="project" value="TreeGrafter"/>
</dbReference>
<organism evidence="4 5">
    <name type="scientific">Cylicocyclus nassatus</name>
    <name type="common">Nematode worm</name>
    <dbReference type="NCBI Taxonomy" id="53992"/>
    <lineage>
        <taxon>Eukaryota</taxon>
        <taxon>Metazoa</taxon>
        <taxon>Ecdysozoa</taxon>
        <taxon>Nematoda</taxon>
        <taxon>Chromadorea</taxon>
        <taxon>Rhabditida</taxon>
        <taxon>Rhabditina</taxon>
        <taxon>Rhabditomorpha</taxon>
        <taxon>Strongyloidea</taxon>
        <taxon>Strongylidae</taxon>
        <taxon>Cylicocyclus</taxon>
    </lineage>
</organism>
<dbReference type="InterPro" id="IPR002347">
    <property type="entry name" value="SDR_fam"/>
</dbReference>
<sequence length="337" mass="38040">MLAPVPAFPDSTPFIYTLPKGIVMLALIPFVYIGYRICRTVFALLHAVLIYLVAPLFYSPNLSRYQNRWTVVTGGTDGIGKAYTLELAKRGLRKFVLIGRSQEKLNDIKTLLELSYKCRVKTYAFDFAKDDFDQLREYISDIDVGFVVNSVGVGRENLERYGDKPEEDREILKINALGSAEFLSLVLPSMEKSGGGQIVVLSSSQGYRPIPFLASYCASKAVMSFLCEAIDREYKTISVQCLTPALVATKMTYYTKGSLFVVTPEDFAERAVNTIGLTKKTSGCFNHEIQMLLRHLFPWSVLKYLIMPIYYYHRRRMCNIHADSAKKAMLTRSSAKA</sequence>
<dbReference type="CDD" id="cd05356">
    <property type="entry name" value="17beta-HSD1_like_SDR_c"/>
    <property type="match status" value="1"/>
</dbReference>
<dbReference type="GO" id="GO:0016491">
    <property type="term" value="F:oxidoreductase activity"/>
    <property type="evidence" value="ECO:0007669"/>
    <property type="project" value="UniProtKB-KW"/>
</dbReference>
<dbReference type="PIRSF" id="PIRSF000126">
    <property type="entry name" value="11-beta-HSD1"/>
    <property type="match status" value="1"/>
</dbReference>
<name>A0AA36H971_CYLNA</name>
<evidence type="ECO:0000313" key="4">
    <source>
        <dbReference type="EMBL" id="CAJ0606287.1"/>
    </source>
</evidence>